<dbReference type="Proteomes" id="UP000004217">
    <property type="component" value="Unassembled WGS sequence"/>
</dbReference>
<reference evidence="4 5" key="1">
    <citation type="submission" date="2011-08" db="EMBL/GenBank/DDBJ databases">
        <authorList>
            <person name="Lin Y."/>
            <person name="Hao X."/>
            <person name="Johnstone L."/>
            <person name="Miller S.J."/>
            <person name="Wei G."/>
            <person name="Rensing C."/>
        </authorList>
    </citation>
    <scope>NUCLEOTIDE SEQUENCE [LARGE SCALE GENOMIC DNA]</scope>
    <source>
        <strain evidence="4 5">K42</strain>
    </source>
</reference>
<gene>
    <name evidence="4" type="ORF">SZN_13210</name>
</gene>
<evidence type="ECO:0000256" key="1">
    <source>
        <dbReference type="ARBA" id="ARBA00022527"/>
    </source>
</evidence>
<dbReference type="InterPro" id="IPR050267">
    <property type="entry name" value="Anti-sigma-factor_SerPK"/>
</dbReference>
<keyword evidence="4" id="KW-0418">Kinase</keyword>
<dbReference type="CDD" id="cd16936">
    <property type="entry name" value="HATPase_RsbW-like"/>
    <property type="match status" value="1"/>
</dbReference>
<proteinExistence type="predicted"/>
<dbReference type="PANTHER" id="PTHR35526">
    <property type="entry name" value="ANTI-SIGMA-F FACTOR RSBW-RELATED"/>
    <property type="match status" value="1"/>
</dbReference>
<comment type="caution">
    <text evidence="4">The sequence shown here is derived from an EMBL/GenBank/DDBJ whole genome shotgun (WGS) entry which is preliminary data.</text>
</comment>
<keyword evidence="1 4" id="KW-0723">Serine/threonine-protein kinase</keyword>
<protein>
    <submittedName>
        <fullName evidence="4">Putative anti-sigma regulatory factor, serine/threonine protein kinase</fullName>
    </submittedName>
</protein>
<evidence type="ECO:0000259" key="3">
    <source>
        <dbReference type="Pfam" id="PF13581"/>
    </source>
</evidence>
<evidence type="ECO:0000256" key="2">
    <source>
        <dbReference type="SAM" id="Phobius"/>
    </source>
</evidence>
<evidence type="ECO:0000313" key="5">
    <source>
        <dbReference type="Proteomes" id="UP000004217"/>
    </source>
</evidence>
<dbReference type="GO" id="GO:0004674">
    <property type="term" value="F:protein serine/threonine kinase activity"/>
    <property type="evidence" value="ECO:0007669"/>
    <property type="project" value="UniProtKB-KW"/>
</dbReference>
<dbReference type="InterPro" id="IPR003594">
    <property type="entry name" value="HATPase_dom"/>
</dbReference>
<dbReference type="Pfam" id="PF13581">
    <property type="entry name" value="HATPase_c_2"/>
    <property type="match status" value="1"/>
</dbReference>
<dbReference type="Gene3D" id="3.30.565.10">
    <property type="entry name" value="Histidine kinase-like ATPase, C-terminal domain"/>
    <property type="match status" value="1"/>
</dbReference>
<keyword evidence="2" id="KW-1133">Transmembrane helix</keyword>
<keyword evidence="4" id="KW-0808">Transferase</keyword>
<keyword evidence="2" id="KW-0472">Membrane</keyword>
<dbReference type="PANTHER" id="PTHR35526:SF3">
    <property type="entry name" value="ANTI-SIGMA-F FACTOR RSBW"/>
    <property type="match status" value="1"/>
</dbReference>
<feature type="domain" description="Histidine kinase/HSP90-like ATPase" evidence="3">
    <location>
        <begin position="12"/>
        <end position="76"/>
    </location>
</feature>
<keyword evidence="2" id="KW-0812">Transmembrane</keyword>
<dbReference type="InterPro" id="IPR036890">
    <property type="entry name" value="HATPase_C_sf"/>
</dbReference>
<keyword evidence="5" id="KW-1185">Reference proteome</keyword>
<dbReference type="OrthoDB" id="3476350at2"/>
<dbReference type="SUPFAM" id="SSF55874">
    <property type="entry name" value="ATPase domain of HSP90 chaperone/DNA topoisomerase II/histidine kinase"/>
    <property type="match status" value="1"/>
</dbReference>
<dbReference type="EMBL" id="AGBF01000032">
    <property type="protein sequence ID" value="EGX59360.1"/>
    <property type="molecule type" value="Genomic_DNA"/>
</dbReference>
<organism evidence="4 5">
    <name type="scientific">Streptomyces zinciresistens K42</name>
    <dbReference type="NCBI Taxonomy" id="700597"/>
    <lineage>
        <taxon>Bacteria</taxon>
        <taxon>Bacillati</taxon>
        <taxon>Actinomycetota</taxon>
        <taxon>Actinomycetes</taxon>
        <taxon>Kitasatosporales</taxon>
        <taxon>Streptomycetaceae</taxon>
        <taxon>Streptomyces</taxon>
    </lineage>
</organism>
<name>G2GAW9_9ACTN</name>
<dbReference type="PATRIC" id="fig|700597.3.peg.2589"/>
<feature type="transmembrane region" description="Helical" evidence="2">
    <location>
        <begin position="115"/>
        <end position="133"/>
    </location>
</feature>
<evidence type="ECO:0000313" key="4">
    <source>
        <dbReference type="EMBL" id="EGX59360.1"/>
    </source>
</evidence>
<accession>G2GAW9</accession>
<sequence length="135" mass="14761">MPGLADLADSITSELATNAVVHARRGSFRVICRQLDDDRVQLSVIDLSRTLPEVVTADDDWENGRGLLLIEALSQQWGTEPYRWGKRVWADIAVPSECEVPAPEVPMFTTVRAQIVYVLMLVTAGAAICAGAVPR</sequence>
<dbReference type="AlphaFoldDB" id="G2GAW9"/>